<protein>
    <submittedName>
        <fullName evidence="1">Uncharacterized protein</fullName>
    </submittedName>
</protein>
<comment type="caution">
    <text evidence="1">The sequence shown here is derived from an EMBL/GenBank/DDBJ whole genome shotgun (WGS) entry which is preliminary data.</text>
</comment>
<evidence type="ECO:0000313" key="1">
    <source>
        <dbReference type="EMBL" id="KAH3748934.1"/>
    </source>
</evidence>
<reference evidence="1" key="2">
    <citation type="submission" date="2020-11" db="EMBL/GenBank/DDBJ databases">
        <authorList>
            <person name="McCartney M.A."/>
            <person name="Auch B."/>
            <person name="Kono T."/>
            <person name="Mallez S."/>
            <person name="Becker A."/>
            <person name="Gohl D.M."/>
            <person name="Silverstein K.A.T."/>
            <person name="Koren S."/>
            <person name="Bechman K.B."/>
            <person name="Herman A."/>
            <person name="Abrahante J.E."/>
            <person name="Garbe J."/>
        </authorList>
    </citation>
    <scope>NUCLEOTIDE SEQUENCE</scope>
    <source>
        <strain evidence="1">Duluth1</strain>
        <tissue evidence="1">Whole animal</tissue>
    </source>
</reference>
<evidence type="ECO:0000313" key="2">
    <source>
        <dbReference type="Proteomes" id="UP000828390"/>
    </source>
</evidence>
<sequence length="64" mass="6968">MIHPTPTPPSNTPCGSGMIGALSCSQRSELCRAFGNISTSDLNNGVPGMFSQGNDMYQKRRRFF</sequence>
<keyword evidence="2" id="KW-1185">Reference proteome</keyword>
<accession>A0A9D4DGL1</accession>
<dbReference type="AlphaFoldDB" id="A0A9D4DGL1"/>
<dbReference type="EMBL" id="JAIWYP010000010">
    <property type="protein sequence ID" value="KAH3748934.1"/>
    <property type="molecule type" value="Genomic_DNA"/>
</dbReference>
<dbReference type="Proteomes" id="UP000828390">
    <property type="component" value="Unassembled WGS sequence"/>
</dbReference>
<organism evidence="1 2">
    <name type="scientific">Dreissena polymorpha</name>
    <name type="common">Zebra mussel</name>
    <name type="synonym">Mytilus polymorpha</name>
    <dbReference type="NCBI Taxonomy" id="45954"/>
    <lineage>
        <taxon>Eukaryota</taxon>
        <taxon>Metazoa</taxon>
        <taxon>Spiralia</taxon>
        <taxon>Lophotrochozoa</taxon>
        <taxon>Mollusca</taxon>
        <taxon>Bivalvia</taxon>
        <taxon>Autobranchia</taxon>
        <taxon>Heteroconchia</taxon>
        <taxon>Euheterodonta</taxon>
        <taxon>Imparidentia</taxon>
        <taxon>Neoheterodontei</taxon>
        <taxon>Myida</taxon>
        <taxon>Dreissenoidea</taxon>
        <taxon>Dreissenidae</taxon>
        <taxon>Dreissena</taxon>
    </lineage>
</organism>
<proteinExistence type="predicted"/>
<reference evidence="1" key="1">
    <citation type="journal article" date="2019" name="bioRxiv">
        <title>The Genome of the Zebra Mussel, Dreissena polymorpha: A Resource for Invasive Species Research.</title>
        <authorList>
            <person name="McCartney M.A."/>
            <person name="Auch B."/>
            <person name="Kono T."/>
            <person name="Mallez S."/>
            <person name="Zhang Y."/>
            <person name="Obille A."/>
            <person name="Becker A."/>
            <person name="Abrahante J.E."/>
            <person name="Garbe J."/>
            <person name="Badalamenti J.P."/>
            <person name="Herman A."/>
            <person name="Mangelson H."/>
            <person name="Liachko I."/>
            <person name="Sullivan S."/>
            <person name="Sone E.D."/>
            <person name="Koren S."/>
            <person name="Silverstein K.A.T."/>
            <person name="Beckman K.B."/>
            <person name="Gohl D.M."/>
        </authorList>
    </citation>
    <scope>NUCLEOTIDE SEQUENCE</scope>
    <source>
        <strain evidence="1">Duluth1</strain>
        <tissue evidence="1">Whole animal</tissue>
    </source>
</reference>
<name>A0A9D4DGL1_DREPO</name>
<gene>
    <name evidence="1" type="ORF">DPMN_183423</name>
</gene>